<evidence type="ECO:0000256" key="1">
    <source>
        <dbReference type="SAM" id="MobiDB-lite"/>
    </source>
</evidence>
<dbReference type="Proteomes" id="UP000193498">
    <property type="component" value="Unassembled WGS sequence"/>
</dbReference>
<feature type="compositionally biased region" description="Basic and acidic residues" evidence="1">
    <location>
        <begin position="377"/>
        <end position="388"/>
    </location>
</feature>
<gene>
    <name evidence="2" type="ORF">K493DRAFT_78562</name>
</gene>
<proteinExistence type="predicted"/>
<comment type="caution">
    <text evidence="2">The sequence shown here is derived from an EMBL/GenBank/DDBJ whole genome shotgun (WGS) entry which is preliminary data.</text>
</comment>
<evidence type="ECO:0000313" key="2">
    <source>
        <dbReference type="EMBL" id="ORX88441.1"/>
    </source>
</evidence>
<reference evidence="2 3" key="1">
    <citation type="submission" date="2016-07" db="EMBL/GenBank/DDBJ databases">
        <title>Pervasive Adenine N6-methylation of Active Genes in Fungi.</title>
        <authorList>
            <consortium name="DOE Joint Genome Institute"/>
            <person name="Mondo S.J."/>
            <person name="Dannebaum R.O."/>
            <person name="Kuo R.C."/>
            <person name="Labutti K."/>
            <person name="Haridas S."/>
            <person name="Kuo A."/>
            <person name="Salamov A."/>
            <person name="Ahrendt S.R."/>
            <person name="Lipzen A."/>
            <person name="Sullivan W."/>
            <person name="Andreopoulos W.B."/>
            <person name="Clum A."/>
            <person name="Lindquist E."/>
            <person name="Daum C."/>
            <person name="Ramamoorthy G.K."/>
            <person name="Gryganskyi A."/>
            <person name="Culley D."/>
            <person name="Magnuson J.K."/>
            <person name="James T.Y."/>
            <person name="O'Malley M.A."/>
            <person name="Stajich J.E."/>
            <person name="Spatafora J.W."/>
            <person name="Visel A."/>
            <person name="Grigoriev I.V."/>
        </authorList>
    </citation>
    <scope>NUCLEOTIDE SEQUENCE [LARGE SCALE GENOMIC DNA]</scope>
    <source>
        <strain evidence="2 3">CBS 931.73</strain>
    </source>
</reference>
<feature type="region of interest" description="Disordered" evidence="1">
    <location>
        <begin position="227"/>
        <end position="254"/>
    </location>
</feature>
<dbReference type="AlphaFoldDB" id="A0A1Y1XRQ2"/>
<organism evidence="2 3">
    <name type="scientific">Basidiobolus meristosporus CBS 931.73</name>
    <dbReference type="NCBI Taxonomy" id="1314790"/>
    <lineage>
        <taxon>Eukaryota</taxon>
        <taxon>Fungi</taxon>
        <taxon>Fungi incertae sedis</taxon>
        <taxon>Zoopagomycota</taxon>
        <taxon>Entomophthoromycotina</taxon>
        <taxon>Basidiobolomycetes</taxon>
        <taxon>Basidiobolales</taxon>
        <taxon>Basidiobolaceae</taxon>
        <taxon>Basidiobolus</taxon>
    </lineage>
</organism>
<name>A0A1Y1XRQ2_9FUNG</name>
<accession>A0A1Y1XRQ2</accession>
<dbReference type="InParanoid" id="A0A1Y1XRQ2"/>
<dbReference type="EMBL" id="MCFE01000530">
    <property type="protein sequence ID" value="ORX88441.1"/>
    <property type="molecule type" value="Genomic_DNA"/>
</dbReference>
<sequence length="417" mass="45698">MVGRRLTRTNLLSDMANALNAVGKYVFDDGIEKLPDEVTNADRETYLRFMETLKLQIDVSISSDPAAYSPLHNADAFNAANSQIPVAYGIDSFRDSLSPTDQGVGNVYEPTFLDEALLTSNVYPNSGLNLGSLGGDGTDISNLNSSLLPPFESYFDMNTDPNLLANTDFKTLNVTPSSSSGSSPMDPSSATFGVVSHNSSQNNNVILAPNPKKGTFSRMDDLITSRGGFGLSHRSNNASRPSRHSTEHRRRESEISRLQPFIETAHVALNNKSIDPIVNKPMSPTSHASHVAIRARQSASNKSINGSMNMKANYDEPGMRRRLAGRTSVPFQGLKQPEPVKTDIEERKYHSKLLELLIKKLQTNGDVPQSREEEDAKEPIPCKPEPDHVTGSTIDPEGIMDQLQSKLNAIQIGECRR</sequence>
<keyword evidence="3" id="KW-1185">Reference proteome</keyword>
<evidence type="ECO:0000313" key="3">
    <source>
        <dbReference type="Proteomes" id="UP000193498"/>
    </source>
</evidence>
<feature type="region of interest" description="Disordered" evidence="1">
    <location>
        <begin position="364"/>
        <end position="397"/>
    </location>
</feature>
<protein>
    <submittedName>
        <fullName evidence="2">Uncharacterized protein</fullName>
    </submittedName>
</protein>